<dbReference type="InterPro" id="IPR011032">
    <property type="entry name" value="GroES-like_sf"/>
</dbReference>
<dbReference type="InterPro" id="IPR013149">
    <property type="entry name" value="ADH-like_C"/>
</dbReference>
<dbReference type="SUPFAM" id="SSF50129">
    <property type="entry name" value="GroES-like"/>
    <property type="match status" value="1"/>
</dbReference>
<dbReference type="Proteomes" id="UP001177769">
    <property type="component" value="Chromosome"/>
</dbReference>
<dbReference type="CDD" id="cd08253">
    <property type="entry name" value="zeta_crystallin"/>
    <property type="match status" value="1"/>
</dbReference>
<dbReference type="RefSeq" id="WP_285233310.1">
    <property type="nucleotide sequence ID" value="NZ_CP116346.1"/>
</dbReference>
<dbReference type="Gene3D" id="3.40.50.720">
    <property type="entry name" value="NAD(P)-binding Rossmann-like Domain"/>
    <property type="match status" value="1"/>
</dbReference>
<reference evidence="3" key="1">
    <citation type="submission" date="2023-01" db="EMBL/GenBank/DDBJ databases">
        <title>Whole genome sequence of Paucibacter sp. S2-9 isolated from pond sediment.</title>
        <authorList>
            <person name="Jung J.Y."/>
        </authorList>
    </citation>
    <scope>NUCLEOTIDE SEQUENCE</scope>
    <source>
        <strain evidence="3">S2-9</strain>
    </source>
</reference>
<dbReference type="PANTHER" id="PTHR44154">
    <property type="entry name" value="QUINONE OXIDOREDUCTASE"/>
    <property type="match status" value="1"/>
</dbReference>
<name>A0AA95SN70_9BURK</name>
<gene>
    <name evidence="3" type="ORF">PFX98_01030</name>
</gene>
<dbReference type="Pfam" id="PF08240">
    <property type="entry name" value="ADH_N"/>
    <property type="match status" value="1"/>
</dbReference>
<evidence type="ECO:0000259" key="2">
    <source>
        <dbReference type="SMART" id="SM00829"/>
    </source>
</evidence>
<dbReference type="PANTHER" id="PTHR44154:SF1">
    <property type="entry name" value="QUINONE OXIDOREDUCTASE"/>
    <property type="match status" value="1"/>
</dbReference>
<proteinExistence type="predicted"/>
<dbReference type="KEGG" id="pais:PFX98_01030"/>
<evidence type="ECO:0000313" key="3">
    <source>
        <dbReference type="EMBL" id="WIT12217.1"/>
    </source>
</evidence>
<evidence type="ECO:0000313" key="4">
    <source>
        <dbReference type="Proteomes" id="UP001177769"/>
    </source>
</evidence>
<dbReference type="GO" id="GO:0016491">
    <property type="term" value="F:oxidoreductase activity"/>
    <property type="evidence" value="ECO:0007669"/>
    <property type="project" value="InterPro"/>
</dbReference>
<accession>A0AA95SN70</accession>
<dbReference type="SMART" id="SM00829">
    <property type="entry name" value="PKS_ER"/>
    <property type="match status" value="1"/>
</dbReference>
<evidence type="ECO:0000256" key="1">
    <source>
        <dbReference type="ARBA" id="ARBA00022857"/>
    </source>
</evidence>
<feature type="domain" description="Enoyl reductase (ER)" evidence="2">
    <location>
        <begin position="11"/>
        <end position="325"/>
    </location>
</feature>
<dbReference type="Gene3D" id="3.90.180.10">
    <property type="entry name" value="Medium-chain alcohol dehydrogenases, catalytic domain"/>
    <property type="match status" value="1"/>
</dbReference>
<sequence length="328" mass="34210">MRASWYAKNGAARDVLVIGELPTPTPGEGEVRVRLAVSGVNPSDVKSRSARPLGEGVERIVPHSDGAGVIDAVGDGVSPGRIGERVWIWNGQWQRPMGTAAQFIALPQAQAVRLPASTDFDAAACLGIPAMTAFHAIRLLGDIGGRTVLVIGASSAVGHYAAQLAALRGAQVIGTVGSEAKARHALAAGVATTINYKTESVAERVRQLTAGRGVDAIIDMDFSTTVQLLAANGLAPHGTLVCYGSNAYGDIAVPFRPLLWNSLSLRFFLVYELTPPDRRAALDGLSELLAAGRLSHTIGARFALDEMAAAHEAVEAGRLIGNVVVTLG</sequence>
<dbReference type="InterPro" id="IPR036291">
    <property type="entry name" value="NAD(P)-bd_dom_sf"/>
</dbReference>
<dbReference type="SUPFAM" id="SSF51735">
    <property type="entry name" value="NAD(P)-binding Rossmann-fold domains"/>
    <property type="match status" value="1"/>
</dbReference>
<dbReference type="InterPro" id="IPR051603">
    <property type="entry name" value="Zinc-ADH_QOR/CCCR"/>
</dbReference>
<organism evidence="3 4">
    <name type="scientific">Paucibacter sediminis</name>
    <dbReference type="NCBI Taxonomy" id="3019553"/>
    <lineage>
        <taxon>Bacteria</taxon>
        <taxon>Pseudomonadati</taxon>
        <taxon>Pseudomonadota</taxon>
        <taxon>Betaproteobacteria</taxon>
        <taxon>Burkholderiales</taxon>
        <taxon>Sphaerotilaceae</taxon>
        <taxon>Roseateles</taxon>
    </lineage>
</organism>
<dbReference type="InterPro" id="IPR013154">
    <property type="entry name" value="ADH-like_N"/>
</dbReference>
<dbReference type="AlphaFoldDB" id="A0AA95SN70"/>
<dbReference type="InterPro" id="IPR020843">
    <property type="entry name" value="ER"/>
</dbReference>
<dbReference type="Pfam" id="PF00107">
    <property type="entry name" value="ADH_zinc_N"/>
    <property type="match status" value="1"/>
</dbReference>
<dbReference type="EMBL" id="CP116346">
    <property type="protein sequence ID" value="WIT12217.1"/>
    <property type="molecule type" value="Genomic_DNA"/>
</dbReference>
<keyword evidence="1" id="KW-0521">NADP</keyword>
<protein>
    <submittedName>
        <fullName evidence="3">NADPH:quinone reductase</fullName>
    </submittedName>
</protein>
<keyword evidence="4" id="KW-1185">Reference proteome</keyword>